<dbReference type="InterPro" id="IPR036955">
    <property type="entry name" value="AP2/ERF_dom_sf"/>
</dbReference>
<keyword evidence="5" id="KW-0238">DNA-binding</keyword>
<evidence type="ECO:0000256" key="1">
    <source>
        <dbReference type="ARBA" id="ARBA00004123"/>
    </source>
</evidence>
<evidence type="ECO:0000256" key="9">
    <source>
        <dbReference type="ARBA" id="ARBA00024343"/>
    </source>
</evidence>
<dbReference type="InterPro" id="IPR016177">
    <property type="entry name" value="DNA-bd_dom_sf"/>
</dbReference>
<dbReference type="PANTHER" id="PTHR31657:SF40">
    <property type="entry name" value="ETHYLENE-RESPONSIVE TRANSCRIPTION FACTOR ERF062"/>
    <property type="match status" value="1"/>
</dbReference>
<keyword evidence="2" id="KW-0936">Ethylene signaling pathway</keyword>
<dbReference type="Pfam" id="PF00847">
    <property type="entry name" value="AP2"/>
    <property type="match status" value="1"/>
</dbReference>
<dbReference type="GO" id="GO:0005634">
    <property type="term" value="C:nucleus"/>
    <property type="evidence" value="ECO:0007669"/>
    <property type="project" value="UniProtKB-SubCell"/>
</dbReference>
<feature type="domain" description="AP2/ERF" evidence="11">
    <location>
        <begin position="58"/>
        <end position="115"/>
    </location>
</feature>
<evidence type="ECO:0000256" key="2">
    <source>
        <dbReference type="ARBA" id="ARBA00022745"/>
    </source>
</evidence>
<dbReference type="PRINTS" id="PR00367">
    <property type="entry name" value="ETHRSPELEMNT"/>
</dbReference>
<feature type="region of interest" description="Disordered" evidence="10">
    <location>
        <begin position="130"/>
        <end position="163"/>
    </location>
</feature>
<organism evidence="12">
    <name type="scientific">Nothapodytes nimmoniana</name>
    <name type="common">Nothapodytes foetida</name>
    <dbReference type="NCBI Taxonomy" id="159386"/>
    <lineage>
        <taxon>Eukaryota</taxon>
        <taxon>Viridiplantae</taxon>
        <taxon>Streptophyta</taxon>
        <taxon>Embryophyta</taxon>
        <taxon>Tracheophyta</taxon>
        <taxon>Spermatophyta</taxon>
        <taxon>Magnoliopsida</taxon>
        <taxon>eudicotyledons</taxon>
        <taxon>Gunneridae</taxon>
        <taxon>Pentapetalae</taxon>
        <taxon>asterids</taxon>
        <taxon>lamiids</taxon>
        <taxon>Icacinales</taxon>
        <taxon>Icacinaceae</taxon>
        <taxon>Nothapodytes</taxon>
    </lineage>
</organism>
<keyword evidence="8" id="KW-0539">Nucleus</keyword>
<dbReference type="InterPro" id="IPR001471">
    <property type="entry name" value="AP2/ERF_dom"/>
</dbReference>
<dbReference type="GO" id="GO:0003700">
    <property type="term" value="F:DNA-binding transcription factor activity"/>
    <property type="evidence" value="ECO:0007669"/>
    <property type="project" value="InterPro"/>
</dbReference>
<evidence type="ECO:0000256" key="3">
    <source>
        <dbReference type="ARBA" id="ARBA00022821"/>
    </source>
</evidence>
<reference evidence="12" key="1">
    <citation type="submission" date="2022-08" db="EMBL/GenBank/DDBJ databases">
        <title>Phylogenomics of transcriptionally active AP2/ERF and bHLH transcription factors and their promoter regions regulating camptothecin biosynthesis in Nothapodytes nimmoniana.</title>
        <authorList>
            <person name="Godbole R.C."/>
            <person name="Pable A.A."/>
            <person name="Singh S."/>
            <person name="Barvkar V.T."/>
        </authorList>
    </citation>
    <scope>NUCLEOTIDE SEQUENCE</scope>
</reference>
<comment type="subcellular location">
    <subcellularLocation>
        <location evidence="1">Nucleus</location>
    </subcellularLocation>
</comment>
<evidence type="ECO:0000256" key="4">
    <source>
        <dbReference type="ARBA" id="ARBA00023015"/>
    </source>
</evidence>
<dbReference type="PROSITE" id="PS51032">
    <property type="entry name" value="AP2_ERF"/>
    <property type="match status" value="1"/>
</dbReference>
<dbReference type="AlphaFoldDB" id="A0A9E8Z375"/>
<evidence type="ECO:0000256" key="6">
    <source>
        <dbReference type="ARBA" id="ARBA00023159"/>
    </source>
</evidence>
<dbReference type="SMART" id="SM00380">
    <property type="entry name" value="AP2"/>
    <property type="match status" value="1"/>
</dbReference>
<dbReference type="PANTHER" id="PTHR31657">
    <property type="entry name" value="ETHYLENE-RESPONSIVE TRANSCRIPTION FACTOR ERF061"/>
    <property type="match status" value="1"/>
</dbReference>
<dbReference type="GO" id="GO:0000976">
    <property type="term" value="F:transcription cis-regulatory region binding"/>
    <property type="evidence" value="ECO:0007669"/>
    <property type="project" value="UniProtKB-ARBA"/>
</dbReference>
<dbReference type="GO" id="GO:0006952">
    <property type="term" value="P:defense response"/>
    <property type="evidence" value="ECO:0007669"/>
    <property type="project" value="UniProtKB-KW"/>
</dbReference>
<accession>A0A9E8Z375</accession>
<protein>
    <submittedName>
        <fullName evidence="12">Transcription factor ERF72</fullName>
    </submittedName>
</protein>
<comment type="similarity">
    <text evidence="9">Belongs to the AP2/ERF transcription factor family. ERF subfamily.</text>
</comment>
<dbReference type="SUPFAM" id="SSF54171">
    <property type="entry name" value="DNA-binding domain"/>
    <property type="match status" value="1"/>
</dbReference>
<keyword evidence="7" id="KW-0804">Transcription</keyword>
<dbReference type="GO" id="GO:0009873">
    <property type="term" value="P:ethylene-activated signaling pathway"/>
    <property type="evidence" value="ECO:0007669"/>
    <property type="project" value="UniProtKB-KW"/>
</dbReference>
<evidence type="ECO:0000256" key="8">
    <source>
        <dbReference type="ARBA" id="ARBA00023242"/>
    </source>
</evidence>
<dbReference type="EMBL" id="OP311505">
    <property type="protein sequence ID" value="WAK86033.1"/>
    <property type="molecule type" value="mRNA"/>
</dbReference>
<keyword evidence="6" id="KW-0010">Activator</keyword>
<evidence type="ECO:0000256" key="5">
    <source>
        <dbReference type="ARBA" id="ARBA00023125"/>
    </source>
</evidence>
<sequence>MISFNPRHLELEVYKQHHQRLEEKSTAKLMENPSSSHGSGGFVRAFHHHSTGASTTKLYRGVRQRHWGKWVAEIRLPRNKGRLWLGTFNSAEEAALAYDREAFRLRGENATLNFPSILFAQKAGNDNETSLIPNSSSFRRPLISSEKNSRPSQNQHDQDSGEENYSSLFDCCNVLTEITDVDKAVKLEVESTSNTLEDLWKPYESGGFEKVAPANLVWDNISNINDLIQQTSFNVANSLHEDMTNANAAMEPETESI</sequence>
<proteinExistence type="evidence at transcript level"/>
<dbReference type="InterPro" id="IPR051758">
    <property type="entry name" value="ERF/AP2-like"/>
</dbReference>
<evidence type="ECO:0000256" key="10">
    <source>
        <dbReference type="SAM" id="MobiDB-lite"/>
    </source>
</evidence>
<evidence type="ECO:0000259" key="11">
    <source>
        <dbReference type="PROSITE" id="PS51032"/>
    </source>
</evidence>
<keyword evidence="4" id="KW-0805">Transcription regulation</keyword>
<evidence type="ECO:0000256" key="7">
    <source>
        <dbReference type="ARBA" id="ARBA00023163"/>
    </source>
</evidence>
<keyword evidence="3" id="KW-0611">Plant defense</keyword>
<dbReference type="FunFam" id="3.30.730.10:FF:000001">
    <property type="entry name" value="Ethylene-responsive transcription factor 2"/>
    <property type="match status" value="1"/>
</dbReference>
<dbReference type="Gene3D" id="3.30.730.10">
    <property type="entry name" value="AP2/ERF domain"/>
    <property type="match status" value="1"/>
</dbReference>
<dbReference type="CDD" id="cd00018">
    <property type="entry name" value="AP2"/>
    <property type="match status" value="1"/>
</dbReference>
<evidence type="ECO:0000313" key="12">
    <source>
        <dbReference type="EMBL" id="WAK86033.1"/>
    </source>
</evidence>
<name>A0A9E8Z375_NOTNI</name>